<comment type="subcellular location">
    <subcellularLocation>
        <location evidence="1 7">Cell membrane</location>
        <topology evidence="1 7">Multi-pass membrane protein</topology>
    </subcellularLocation>
</comment>
<reference evidence="9 10" key="1">
    <citation type="submission" date="2020-07" db="EMBL/GenBank/DDBJ databases">
        <title>Genome of Haloechinothrix sp.</title>
        <authorList>
            <person name="Tang S.-K."/>
            <person name="Yang L."/>
            <person name="Zhu W.-Y."/>
        </authorList>
    </citation>
    <scope>NUCLEOTIDE SEQUENCE [LARGE SCALE GENOMIC DNA]</scope>
    <source>
        <strain evidence="9 10">YIM 98757</strain>
    </source>
</reference>
<dbReference type="SUPFAM" id="SSF161098">
    <property type="entry name" value="MetI-like"/>
    <property type="match status" value="1"/>
</dbReference>
<feature type="transmembrane region" description="Helical" evidence="7">
    <location>
        <begin position="247"/>
        <end position="270"/>
    </location>
</feature>
<dbReference type="PANTHER" id="PTHR30151:SF0">
    <property type="entry name" value="ABC TRANSPORTER PERMEASE PROTEIN MJ0413-RELATED"/>
    <property type="match status" value="1"/>
</dbReference>
<feature type="transmembrane region" description="Helical" evidence="7">
    <location>
        <begin position="89"/>
        <end position="109"/>
    </location>
</feature>
<evidence type="ECO:0000256" key="7">
    <source>
        <dbReference type="RuleBase" id="RU363032"/>
    </source>
</evidence>
<dbReference type="Proteomes" id="UP000582974">
    <property type="component" value="Unassembled WGS sequence"/>
</dbReference>
<dbReference type="Pfam" id="PF00528">
    <property type="entry name" value="BPD_transp_1"/>
    <property type="match status" value="1"/>
</dbReference>
<dbReference type="InterPro" id="IPR035906">
    <property type="entry name" value="MetI-like_sf"/>
</dbReference>
<evidence type="ECO:0000256" key="6">
    <source>
        <dbReference type="ARBA" id="ARBA00023136"/>
    </source>
</evidence>
<evidence type="ECO:0000256" key="2">
    <source>
        <dbReference type="ARBA" id="ARBA00022448"/>
    </source>
</evidence>
<keyword evidence="10" id="KW-1185">Reference proteome</keyword>
<comment type="caution">
    <text evidence="9">The sequence shown here is derived from an EMBL/GenBank/DDBJ whole genome shotgun (WGS) entry which is preliminary data.</text>
</comment>
<sequence length="284" mass="29944">MTGTALHQPQAVEHRQARQGVAASEWMLERRWPVALAGAVTLLALWQLYGSTVGLPEYILTPVEIARSAAELTASGRLVELASASLRRLVFGFTIGTATGVLLGLLSGVSRKLGDLLDGPVSLTYPIPKITFLPIIAIWLGFSDPARIIVIAAACFFPAYLNAHAATRSVDQSLVWVAMNAGAGKLRTLMQVVLPAALPRTVAGIRQALALAFIFMFATEAIGSGTGTDAGLGGEMFAARTTGEYEVLWAALATVALLGGTVDATFRWLVGKLMIGQELEAGRG</sequence>
<evidence type="ECO:0000256" key="1">
    <source>
        <dbReference type="ARBA" id="ARBA00004651"/>
    </source>
</evidence>
<accession>A0A838AAX9</accession>
<keyword evidence="2 7" id="KW-0813">Transport</keyword>
<dbReference type="Gene3D" id="1.10.3720.10">
    <property type="entry name" value="MetI-like"/>
    <property type="match status" value="1"/>
</dbReference>
<comment type="similarity">
    <text evidence="7">Belongs to the binding-protein-dependent transport system permease family.</text>
</comment>
<gene>
    <name evidence="9" type="ORF">H0B56_12700</name>
</gene>
<feature type="transmembrane region" description="Helical" evidence="7">
    <location>
        <begin position="121"/>
        <end position="140"/>
    </location>
</feature>
<dbReference type="InterPro" id="IPR000515">
    <property type="entry name" value="MetI-like"/>
</dbReference>
<dbReference type="GO" id="GO:0005886">
    <property type="term" value="C:plasma membrane"/>
    <property type="evidence" value="ECO:0007669"/>
    <property type="project" value="UniProtKB-SubCell"/>
</dbReference>
<keyword evidence="5 7" id="KW-1133">Transmembrane helix</keyword>
<evidence type="ECO:0000256" key="5">
    <source>
        <dbReference type="ARBA" id="ARBA00022989"/>
    </source>
</evidence>
<feature type="domain" description="ABC transmembrane type-1" evidence="8">
    <location>
        <begin position="82"/>
        <end position="270"/>
    </location>
</feature>
<dbReference type="PROSITE" id="PS50928">
    <property type="entry name" value="ABC_TM1"/>
    <property type="match status" value="1"/>
</dbReference>
<evidence type="ECO:0000313" key="10">
    <source>
        <dbReference type="Proteomes" id="UP000582974"/>
    </source>
</evidence>
<keyword evidence="4 7" id="KW-0812">Transmembrane</keyword>
<keyword evidence="6 7" id="KW-0472">Membrane</keyword>
<proteinExistence type="inferred from homology"/>
<name>A0A838AAX9_9PSEU</name>
<evidence type="ECO:0000256" key="4">
    <source>
        <dbReference type="ARBA" id="ARBA00022692"/>
    </source>
</evidence>
<keyword evidence="3" id="KW-1003">Cell membrane</keyword>
<dbReference type="PANTHER" id="PTHR30151">
    <property type="entry name" value="ALKANE SULFONATE ABC TRANSPORTER-RELATED, MEMBRANE SUBUNIT"/>
    <property type="match status" value="1"/>
</dbReference>
<evidence type="ECO:0000313" key="9">
    <source>
        <dbReference type="EMBL" id="MBA0126402.1"/>
    </source>
</evidence>
<dbReference type="RefSeq" id="WP_180893230.1">
    <property type="nucleotide sequence ID" value="NZ_JACCKD010000004.1"/>
</dbReference>
<dbReference type="AlphaFoldDB" id="A0A838AAX9"/>
<protein>
    <submittedName>
        <fullName evidence="9">ABC transporter permease</fullName>
    </submittedName>
</protein>
<dbReference type="EMBL" id="JACCKD010000004">
    <property type="protein sequence ID" value="MBA0126402.1"/>
    <property type="molecule type" value="Genomic_DNA"/>
</dbReference>
<evidence type="ECO:0000256" key="3">
    <source>
        <dbReference type="ARBA" id="ARBA00022475"/>
    </source>
</evidence>
<feature type="transmembrane region" description="Helical" evidence="7">
    <location>
        <begin position="208"/>
        <end position="227"/>
    </location>
</feature>
<organism evidence="9 10">
    <name type="scientific">Haloechinothrix aidingensis</name>
    <dbReference type="NCBI Taxonomy" id="2752311"/>
    <lineage>
        <taxon>Bacteria</taxon>
        <taxon>Bacillati</taxon>
        <taxon>Actinomycetota</taxon>
        <taxon>Actinomycetes</taxon>
        <taxon>Pseudonocardiales</taxon>
        <taxon>Pseudonocardiaceae</taxon>
        <taxon>Haloechinothrix</taxon>
    </lineage>
</organism>
<dbReference type="GO" id="GO:0055085">
    <property type="term" value="P:transmembrane transport"/>
    <property type="evidence" value="ECO:0007669"/>
    <property type="project" value="InterPro"/>
</dbReference>
<dbReference type="CDD" id="cd06261">
    <property type="entry name" value="TM_PBP2"/>
    <property type="match status" value="1"/>
</dbReference>
<evidence type="ECO:0000259" key="8">
    <source>
        <dbReference type="PROSITE" id="PS50928"/>
    </source>
</evidence>